<dbReference type="AlphaFoldDB" id="A0A3S4JW73"/>
<protein>
    <submittedName>
        <fullName evidence="1">Uncharacterized protein</fullName>
    </submittedName>
</protein>
<dbReference type="EMBL" id="LR134182">
    <property type="protein sequence ID" value="VEB42152.1"/>
    <property type="molecule type" value="Genomic_DNA"/>
</dbReference>
<sequence length="232" mass="24730">MLVSPLAVVGVRADKHPAAGVVGDDFVQIAVMRTANRAALLPALDFERVVVEGQAFHLGVGRNRVQPLFAAGAEQQQGRVHVELGVVEFRNRRWRGQIPVVHHHRIVVAGGDVAEAGDVLVQLDVHQAVFLVRVQLAGFHLAGLQRAQRFRLRHLEDQDLAGFQRRFRDAMAGLDQRRVGGASGGGDAGHATEEAADVDGVGGVVGALVDDFQHIVAADDAGRQLDAAGAQP</sequence>
<organism evidence="1 2">
    <name type="scientific">Chromobacterium violaceum</name>
    <dbReference type="NCBI Taxonomy" id="536"/>
    <lineage>
        <taxon>Bacteria</taxon>
        <taxon>Pseudomonadati</taxon>
        <taxon>Pseudomonadota</taxon>
        <taxon>Betaproteobacteria</taxon>
        <taxon>Neisseriales</taxon>
        <taxon>Chromobacteriaceae</taxon>
        <taxon>Chromobacterium</taxon>
    </lineage>
</organism>
<evidence type="ECO:0000313" key="2">
    <source>
        <dbReference type="Proteomes" id="UP000275777"/>
    </source>
</evidence>
<dbReference type="Proteomes" id="UP000275777">
    <property type="component" value="Chromosome"/>
</dbReference>
<gene>
    <name evidence="1" type="ORF">NCTC9695_02595</name>
</gene>
<evidence type="ECO:0000313" key="1">
    <source>
        <dbReference type="EMBL" id="VEB42152.1"/>
    </source>
</evidence>
<reference evidence="1 2" key="1">
    <citation type="submission" date="2018-12" db="EMBL/GenBank/DDBJ databases">
        <authorList>
            <consortium name="Pathogen Informatics"/>
        </authorList>
    </citation>
    <scope>NUCLEOTIDE SEQUENCE [LARGE SCALE GENOMIC DNA]</scope>
    <source>
        <strain evidence="1 2">NCTC9695</strain>
    </source>
</reference>
<proteinExistence type="predicted"/>
<accession>A0A3S4JW73</accession>
<name>A0A3S4JW73_CHRVL</name>